<reference evidence="3 4" key="1">
    <citation type="journal article" date="2013" name="BMC Genomics">
        <title>Reconstruction of the lipid metabolism for the microalga Monoraphidium neglectum from its genome sequence reveals characteristics suitable for biofuel production.</title>
        <authorList>
            <person name="Bogen C."/>
            <person name="Al-Dilaimi A."/>
            <person name="Albersmeier A."/>
            <person name="Wichmann J."/>
            <person name="Grundmann M."/>
            <person name="Rupp O."/>
            <person name="Lauersen K.J."/>
            <person name="Blifernez-Klassen O."/>
            <person name="Kalinowski J."/>
            <person name="Goesmann A."/>
            <person name="Mussgnug J.H."/>
            <person name="Kruse O."/>
        </authorList>
    </citation>
    <scope>NUCLEOTIDE SEQUENCE [LARGE SCALE GENOMIC DNA]</scope>
    <source>
        <strain evidence="3 4">SAG 48.87</strain>
    </source>
</reference>
<dbReference type="KEGG" id="mng:MNEG_12698"/>
<evidence type="ECO:0000313" key="4">
    <source>
        <dbReference type="Proteomes" id="UP000054498"/>
    </source>
</evidence>
<dbReference type="OrthoDB" id="427480at2759"/>
<evidence type="ECO:0000313" key="3">
    <source>
        <dbReference type="EMBL" id="KIY95265.1"/>
    </source>
</evidence>
<dbReference type="InterPro" id="IPR052402">
    <property type="entry name" value="ADCK_kinase"/>
</dbReference>
<dbReference type="PANTHER" id="PTHR45890:SF9">
    <property type="entry name" value="PROTEIN KINASE DOMAIN-CONTAINING PROTEIN"/>
    <property type="match status" value="1"/>
</dbReference>
<dbReference type="RefSeq" id="XP_013894285.1">
    <property type="nucleotide sequence ID" value="XM_014038831.1"/>
</dbReference>
<proteinExistence type="predicted"/>
<dbReference type="AlphaFoldDB" id="A0A0D2MK01"/>
<dbReference type="EMBL" id="KK103602">
    <property type="protein sequence ID" value="KIY95265.1"/>
    <property type="molecule type" value="Genomic_DNA"/>
</dbReference>
<keyword evidence="2" id="KW-0472">Membrane</keyword>
<protein>
    <submittedName>
        <fullName evidence="3">Uncharacterized protein</fullName>
    </submittedName>
</protein>
<feature type="transmembrane region" description="Helical" evidence="2">
    <location>
        <begin position="368"/>
        <end position="391"/>
    </location>
</feature>
<dbReference type="STRING" id="145388.A0A0D2MK01"/>
<sequence length="546" mass="53459">MAGPAAALAAAGWGWAALHPDSLALARAMVVLFAISCDYQNLGRASALGRAPRGPAAEADWRRRHKRAARRVAPLIGDLPLAPPLAPLLGVLGRTAVVAGAAAGGAAGAHAPGDCWWLGGGESGGAAGEVAAAAAPRLVVSAALDLGPAHGPEAEASSQLGRKDLINLIYGDGSSSTISSSIGSSGVGSGGALRPRVETSEGAPMARLDGGARKGGRGAAARGGGSGGGGSGSGGGGESDEETVDAVMVIAGGSSGGSAPPSVAGDGGPTGTLAPPPLPPRRERGVAGGVGGAAAIAPMCGAGEADDPLAFLQHLPLYGRDDHATLVAAAAASPTATTPAAAAPPLPRLAAAADALALAARGVQLSLIFAPFIWLGLPILACAAFLSSRAAAAERAGRAAAGVGAAQRGGGAGMWAAVWSMVAAALEFLLILLVCGRCARPSPSPAPGAAAAALSLRRAAWRLLLGSCSAGGPSWIKWAQWSSSRRDLFPDDFTEIMGSLHDGAPKHSADYSFRAIEAAFGRPAGELFEDFEAEAVASGSIAQVGV</sequence>
<accession>A0A0D2MK01</accession>
<dbReference type="PANTHER" id="PTHR45890">
    <property type="entry name" value="AARF DOMAIN CONTAINING KINASE 2 (PREDICTED)"/>
    <property type="match status" value="1"/>
</dbReference>
<keyword evidence="2" id="KW-0812">Transmembrane</keyword>
<evidence type="ECO:0000256" key="1">
    <source>
        <dbReference type="SAM" id="MobiDB-lite"/>
    </source>
</evidence>
<organism evidence="3 4">
    <name type="scientific">Monoraphidium neglectum</name>
    <dbReference type="NCBI Taxonomy" id="145388"/>
    <lineage>
        <taxon>Eukaryota</taxon>
        <taxon>Viridiplantae</taxon>
        <taxon>Chlorophyta</taxon>
        <taxon>core chlorophytes</taxon>
        <taxon>Chlorophyceae</taxon>
        <taxon>CS clade</taxon>
        <taxon>Sphaeropleales</taxon>
        <taxon>Selenastraceae</taxon>
        <taxon>Monoraphidium</taxon>
    </lineage>
</organism>
<feature type="region of interest" description="Disordered" evidence="1">
    <location>
        <begin position="180"/>
        <end position="287"/>
    </location>
</feature>
<feature type="transmembrane region" description="Helical" evidence="2">
    <location>
        <begin position="412"/>
        <end position="434"/>
    </location>
</feature>
<evidence type="ECO:0000256" key="2">
    <source>
        <dbReference type="SAM" id="Phobius"/>
    </source>
</evidence>
<dbReference type="Proteomes" id="UP000054498">
    <property type="component" value="Unassembled WGS sequence"/>
</dbReference>
<keyword evidence="4" id="KW-1185">Reference proteome</keyword>
<feature type="compositionally biased region" description="Gly residues" evidence="1">
    <location>
        <begin position="217"/>
        <end position="237"/>
    </location>
</feature>
<gene>
    <name evidence="3" type="ORF">MNEG_12698</name>
</gene>
<name>A0A0D2MK01_9CHLO</name>
<dbReference type="GeneID" id="25730086"/>
<keyword evidence="2" id="KW-1133">Transmembrane helix</keyword>